<dbReference type="VEuPathDB" id="MicrosporidiaDB:HERIO_1362"/>
<accession>A0A1X0QAJ8</accession>
<dbReference type="VEuPathDB" id="MicrosporidiaDB:A0H76_1917"/>
<evidence type="ECO:0000256" key="1">
    <source>
        <dbReference type="ARBA" id="ARBA00006227"/>
    </source>
</evidence>
<dbReference type="PANTHER" id="PTHR11545">
    <property type="entry name" value="RIBOSOMAL PROTEIN L13"/>
    <property type="match status" value="1"/>
</dbReference>
<evidence type="ECO:0000256" key="2">
    <source>
        <dbReference type="ARBA" id="ARBA00022980"/>
    </source>
</evidence>
<dbReference type="InterPro" id="IPR036899">
    <property type="entry name" value="Ribosomal_uL13_sf"/>
</dbReference>
<comment type="caution">
    <text evidence="4">The sequence shown here is derived from an EMBL/GenBank/DDBJ whole genome shotgun (WGS) entry which is preliminary data.</text>
</comment>
<dbReference type="Pfam" id="PF00572">
    <property type="entry name" value="Ribosomal_L13"/>
    <property type="match status" value="1"/>
</dbReference>
<dbReference type="GO" id="GO:0017148">
    <property type="term" value="P:negative regulation of translation"/>
    <property type="evidence" value="ECO:0007669"/>
    <property type="project" value="TreeGrafter"/>
</dbReference>
<dbReference type="PANTHER" id="PTHR11545:SF3">
    <property type="entry name" value="LARGE RIBOSOMAL SUBUNIT PROTEIN UL13"/>
    <property type="match status" value="1"/>
</dbReference>
<dbReference type="GO" id="GO:0006412">
    <property type="term" value="P:translation"/>
    <property type="evidence" value="ECO:0007669"/>
    <property type="project" value="InterPro"/>
</dbReference>
<dbReference type="Proteomes" id="UP000192356">
    <property type="component" value="Unassembled WGS sequence"/>
</dbReference>
<evidence type="ECO:0000313" key="5">
    <source>
        <dbReference type="Proteomes" id="UP000192356"/>
    </source>
</evidence>
<dbReference type="AlphaFoldDB" id="A0A1X0QAJ8"/>
<reference evidence="4 5" key="1">
    <citation type="journal article" date="2017" name="Environ. Microbiol.">
        <title>Decay of the glycolytic pathway and adaptation to intranuclear parasitism within Enterocytozoonidae microsporidia.</title>
        <authorList>
            <person name="Wiredu Boakye D."/>
            <person name="Jaroenlak P."/>
            <person name="Prachumwat A."/>
            <person name="Williams T.A."/>
            <person name="Bateman K.S."/>
            <person name="Itsathitphaisarn O."/>
            <person name="Sritunyalucksana K."/>
            <person name="Paszkiewicz K.H."/>
            <person name="Moore K.A."/>
            <person name="Stentiford G.D."/>
            <person name="Williams B.A."/>
        </authorList>
    </citation>
    <scope>NUCLEOTIDE SEQUENCE [LARGE SCALE GENOMIC DNA]</scope>
    <source>
        <strain evidence="4 5">GB1</strain>
    </source>
</reference>
<dbReference type="InterPro" id="IPR005822">
    <property type="entry name" value="Ribosomal_uL13"/>
</dbReference>
<evidence type="ECO:0000313" key="4">
    <source>
        <dbReference type="EMBL" id="ORD96725.1"/>
    </source>
</evidence>
<organism evidence="4 5">
    <name type="scientific">Hepatospora eriocheir</name>
    <dbReference type="NCBI Taxonomy" id="1081669"/>
    <lineage>
        <taxon>Eukaryota</taxon>
        <taxon>Fungi</taxon>
        <taxon>Fungi incertae sedis</taxon>
        <taxon>Microsporidia</taxon>
        <taxon>Hepatosporidae</taxon>
        <taxon>Hepatospora</taxon>
    </lineage>
</organism>
<sequence length="197" mass="22671">MDRQIVVDGTGHIAGKLAACVAKKLLEGYKVAVVCCENIMFTGPLHRRVGKYNSYKDKRCVVNPNRGAFHYKEPSKYFFKILRTMVRRKSTKGKECLTRVETFESIPRCYFNVERVMFPKALNEQTNNPEGKTCLMGELLEKFGFNNRKLANDLTKSTIESEEKINSVVREKESAINEFKKTESFKKDLKTRLDALL</sequence>
<keyword evidence="2" id="KW-0689">Ribosomal protein</keyword>
<dbReference type="GO" id="GO:0022625">
    <property type="term" value="C:cytosolic large ribosomal subunit"/>
    <property type="evidence" value="ECO:0007669"/>
    <property type="project" value="TreeGrafter"/>
</dbReference>
<dbReference type="EMBL" id="LVKB01000066">
    <property type="protein sequence ID" value="ORD96725.1"/>
    <property type="molecule type" value="Genomic_DNA"/>
</dbReference>
<dbReference type="Gene3D" id="3.90.1180.10">
    <property type="entry name" value="Ribosomal protein L13"/>
    <property type="match status" value="1"/>
</dbReference>
<keyword evidence="5" id="KW-1185">Reference proteome</keyword>
<dbReference type="NCBIfam" id="TIGR01077">
    <property type="entry name" value="L13_A_E"/>
    <property type="match status" value="1"/>
</dbReference>
<dbReference type="GO" id="GO:0003735">
    <property type="term" value="F:structural constituent of ribosome"/>
    <property type="evidence" value="ECO:0007669"/>
    <property type="project" value="InterPro"/>
</dbReference>
<comment type="similarity">
    <text evidence="1">Belongs to the universal ribosomal protein uL13 family.</text>
</comment>
<keyword evidence="3" id="KW-0687">Ribonucleoprotein</keyword>
<gene>
    <name evidence="4" type="primary">RL13A</name>
    <name evidence="4" type="ORF">HERIO_1362</name>
</gene>
<dbReference type="InterPro" id="IPR005755">
    <property type="entry name" value="Ribosomal_uL13_euk/arc"/>
</dbReference>
<proteinExistence type="inferred from homology"/>
<dbReference type="GO" id="GO:0003729">
    <property type="term" value="F:mRNA binding"/>
    <property type="evidence" value="ECO:0007669"/>
    <property type="project" value="TreeGrafter"/>
</dbReference>
<protein>
    <submittedName>
        <fullName evidence="4">RL13A</fullName>
    </submittedName>
</protein>
<evidence type="ECO:0000256" key="3">
    <source>
        <dbReference type="ARBA" id="ARBA00023274"/>
    </source>
</evidence>
<dbReference type="SUPFAM" id="SSF52161">
    <property type="entry name" value="Ribosomal protein L13"/>
    <property type="match status" value="1"/>
</dbReference>
<name>A0A1X0QAJ8_9MICR</name>
<dbReference type="OrthoDB" id="1882297at2759"/>